<dbReference type="InterPro" id="IPR031947">
    <property type="entry name" value="Headcase_mid"/>
</dbReference>
<keyword evidence="3" id="KW-1185">Reference proteome</keyword>
<dbReference type="Proteomes" id="UP000663879">
    <property type="component" value="Unassembled WGS sequence"/>
</dbReference>
<reference evidence="2" key="1">
    <citation type="submission" date="2021-02" db="EMBL/GenBank/DDBJ databases">
        <authorList>
            <person name="Nowell W R."/>
        </authorList>
    </citation>
    <scope>NUCLEOTIDE SEQUENCE</scope>
    <source>
        <strain evidence="2">Ploen Becks lab</strain>
    </source>
</reference>
<dbReference type="AlphaFoldDB" id="A0A814F069"/>
<name>A0A814F069_9BILA</name>
<sequence>MQTNYLAQQSLLDLTAKNSQNMNNRRRFSLGNFTSSQQQQQQQQNEYGSQKYSFLQKQTSTQDMFTDQTNLQFNNNNNNQSYQGSNESTLSKYLLQQQQQVQNQENISNLLKFCSMNPQSQLIDSPPYSNDNQNFFPPNIPQYASESLSGSLASLNSLNTSQNMAPNMQMQNMQNYRRRASYCVGSSSLRPVIESRSTSPIFNQQQMYQDQLIQQQQQLLEQKLNLLASSAFLSPQTPSKKFSYSQTNLAGMQQSLPPGSNRPRAASMGIIDSNSLLKSASTGFTPLAIQNNKHLMENFEEKLATTGNIFQRRDEWSILSKLPVSKQNTIHIRLEDEGPFGNDETRCFVLSHLSSLCIKEMNCVYCSCTMIIYDRFPLVDGTLFVSPFMYDKNKSIPAIVANRQQYLNAVCLDCLNGTKNHEIKCKCCKKSWQSLGANSLQIGNLYKYDIFAAFPCCSERLRCSKCNYKIMDYDSARNEFFSYFSEEKDCPQCKSKGFHYIKSIKDVYMEYVQLVESSESSTNKIDQDANSINEE</sequence>
<proteinExistence type="predicted"/>
<accession>A0A814F069</accession>
<feature type="domain" description="Headcase middle" evidence="1">
    <location>
        <begin position="305"/>
        <end position="503"/>
    </location>
</feature>
<dbReference type="InterPro" id="IPR026066">
    <property type="entry name" value="Headcase"/>
</dbReference>
<protein>
    <recommendedName>
        <fullName evidence="1">Headcase middle domain-containing protein</fullName>
    </recommendedName>
</protein>
<gene>
    <name evidence="2" type="ORF">OXX778_LOCUS15186</name>
</gene>
<dbReference type="PANTHER" id="PTHR13425:SF3">
    <property type="entry name" value="HEADCASE PROTEIN HOMOLOG"/>
    <property type="match status" value="1"/>
</dbReference>
<evidence type="ECO:0000259" key="1">
    <source>
        <dbReference type="Pfam" id="PF16002"/>
    </source>
</evidence>
<dbReference type="OrthoDB" id="10012848at2759"/>
<organism evidence="2 3">
    <name type="scientific">Brachionus calyciflorus</name>
    <dbReference type="NCBI Taxonomy" id="104777"/>
    <lineage>
        <taxon>Eukaryota</taxon>
        <taxon>Metazoa</taxon>
        <taxon>Spiralia</taxon>
        <taxon>Gnathifera</taxon>
        <taxon>Rotifera</taxon>
        <taxon>Eurotatoria</taxon>
        <taxon>Monogononta</taxon>
        <taxon>Pseudotrocha</taxon>
        <taxon>Ploima</taxon>
        <taxon>Brachionidae</taxon>
        <taxon>Brachionus</taxon>
    </lineage>
</organism>
<dbReference type="PANTHER" id="PTHR13425">
    <property type="entry name" value="HEADCASE PROTEIN"/>
    <property type="match status" value="1"/>
</dbReference>
<evidence type="ECO:0000313" key="2">
    <source>
        <dbReference type="EMBL" id="CAF0976344.1"/>
    </source>
</evidence>
<dbReference type="Pfam" id="PF16002">
    <property type="entry name" value="Headcase"/>
    <property type="match status" value="1"/>
</dbReference>
<evidence type="ECO:0000313" key="3">
    <source>
        <dbReference type="Proteomes" id="UP000663879"/>
    </source>
</evidence>
<dbReference type="EMBL" id="CAJNOC010003293">
    <property type="protein sequence ID" value="CAF0976344.1"/>
    <property type="molecule type" value="Genomic_DNA"/>
</dbReference>
<comment type="caution">
    <text evidence="2">The sequence shown here is derived from an EMBL/GenBank/DDBJ whole genome shotgun (WGS) entry which is preliminary data.</text>
</comment>